<dbReference type="Gene3D" id="1.25.40.1000">
    <property type="match status" value="1"/>
</dbReference>
<dbReference type="RefSeq" id="WP_204414991.1">
    <property type="nucleotide sequence ID" value="NZ_JAFBED010000003.1"/>
</dbReference>
<evidence type="ECO:0000256" key="1">
    <source>
        <dbReference type="PROSITE-ProRule" id="PRU00339"/>
    </source>
</evidence>
<dbReference type="SMART" id="SM00530">
    <property type="entry name" value="HTH_XRE"/>
    <property type="match status" value="1"/>
</dbReference>
<evidence type="ECO:0000259" key="2">
    <source>
        <dbReference type="PROSITE" id="PS50943"/>
    </source>
</evidence>
<dbReference type="SUPFAM" id="SSF47413">
    <property type="entry name" value="lambda repressor-like DNA-binding domains"/>
    <property type="match status" value="1"/>
</dbReference>
<dbReference type="SUPFAM" id="SSF48452">
    <property type="entry name" value="TPR-like"/>
    <property type="match status" value="2"/>
</dbReference>
<dbReference type="Pfam" id="PF01381">
    <property type="entry name" value="HTH_3"/>
    <property type="match status" value="1"/>
</dbReference>
<feature type="domain" description="HTH cro/C1-type" evidence="2">
    <location>
        <begin position="34"/>
        <end position="88"/>
    </location>
</feature>
<comment type="caution">
    <text evidence="3">The sequence shown here is derived from an EMBL/GenBank/DDBJ whole genome shotgun (WGS) entry which is preliminary data.</text>
</comment>
<evidence type="ECO:0000313" key="4">
    <source>
        <dbReference type="Proteomes" id="UP000737402"/>
    </source>
</evidence>
<dbReference type="InterPro" id="IPR011990">
    <property type="entry name" value="TPR-like_helical_dom_sf"/>
</dbReference>
<accession>A0ABS2NZC1</accession>
<keyword evidence="4" id="KW-1185">Reference proteome</keyword>
<dbReference type="Proteomes" id="UP000737402">
    <property type="component" value="Unassembled WGS sequence"/>
</dbReference>
<evidence type="ECO:0000313" key="3">
    <source>
        <dbReference type="EMBL" id="MBM7619757.1"/>
    </source>
</evidence>
<dbReference type="EMBL" id="JAFBED010000003">
    <property type="protein sequence ID" value="MBM7619757.1"/>
    <property type="molecule type" value="Genomic_DNA"/>
</dbReference>
<gene>
    <name evidence="3" type="ORF">JOC95_001609</name>
</gene>
<protein>
    <submittedName>
        <fullName evidence="3">Transcriptional regulator with XRE-family HTH domain</fullName>
    </submittedName>
</protein>
<reference evidence="3 4" key="1">
    <citation type="submission" date="2021-01" db="EMBL/GenBank/DDBJ databases">
        <title>Genomic Encyclopedia of Type Strains, Phase IV (KMG-IV): sequencing the most valuable type-strain genomes for metagenomic binning, comparative biology and taxonomic classification.</title>
        <authorList>
            <person name="Goeker M."/>
        </authorList>
    </citation>
    <scope>NUCLEOTIDE SEQUENCE [LARGE SCALE GENOMIC DNA]</scope>
    <source>
        <strain evidence="3 4">DSM 25879</strain>
    </source>
</reference>
<dbReference type="CDD" id="cd00093">
    <property type="entry name" value="HTH_XRE"/>
    <property type="match status" value="1"/>
</dbReference>
<organism evidence="3 4">
    <name type="scientific">Sutcliffiella tianshenii</name>
    <dbReference type="NCBI Taxonomy" id="1463404"/>
    <lineage>
        <taxon>Bacteria</taxon>
        <taxon>Bacillati</taxon>
        <taxon>Bacillota</taxon>
        <taxon>Bacilli</taxon>
        <taxon>Bacillales</taxon>
        <taxon>Bacillaceae</taxon>
        <taxon>Sutcliffiella</taxon>
    </lineage>
</organism>
<dbReference type="Pfam" id="PF00515">
    <property type="entry name" value="TPR_1"/>
    <property type="match status" value="1"/>
</dbReference>
<dbReference type="InterPro" id="IPR001387">
    <property type="entry name" value="Cro/C1-type_HTH"/>
</dbReference>
<name>A0ABS2NZC1_9BACI</name>
<dbReference type="Gene3D" id="1.10.260.40">
    <property type="entry name" value="lambda repressor-like DNA-binding domains"/>
    <property type="match status" value="1"/>
</dbReference>
<dbReference type="PROSITE" id="PS50943">
    <property type="entry name" value="HTH_CROC1"/>
    <property type="match status" value="1"/>
</dbReference>
<dbReference type="PROSITE" id="PS50293">
    <property type="entry name" value="TPR_REGION"/>
    <property type="match status" value="1"/>
</dbReference>
<dbReference type="PROSITE" id="PS50005">
    <property type="entry name" value="TPR"/>
    <property type="match status" value="1"/>
</dbReference>
<dbReference type="InterPro" id="IPR019734">
    <property type="entry name" value="TPR_rpt"/>
</dbReference>
<dbReference type="Gene3D" id="1.25.40.10">
    <property type="entry name" value="Tetratricopeptide repeat domain"/>
    <property type="match status" value="1"/>
</dbReference>
<sequence>MFREEINLVMEVFRPEYRIYHLEEETIMHEGEIIRYYRKKAGLSQEQLGKDICTATHVSKIERGQTKYSPELVSLFSARLGVDIAQEIHYMRDVKCKLEKWHISIIMQRMKEVEERKEELEKYPSILSSKSALFYQLLMARYYLLHKKEEKASMLVKSLQNQTKEMDAFEQNLFKHVSGLCYLEKYNSFLSENRKKAIEILESIDGETYKNEEYHYHLAIAYQWVGYHTMAYINAEKAFHYFKRTNAFRRAIQAESVMLLQYGSVTKTEFKHVEERYKSLISDCDSLNEPSIKAMLLHNLGFEYFKRKQYQQAEKFFKQALLMAPKQSSLYLNRLYNYLDSCIEGSILQKADMYTKARDGFHLAQKLKNPLYQHIFSLLLLKLEEKYEDYYQYIEQIALPFFQSNDHFTMLNKFGQQLYDHYAATKDYEKTVRVGEILKKWHLVR</sequence>
<feature type="repeat" description="TPR" evidence="1">
    <location>
        <begin position="294"/>
        <end position="327"/>
    </location>
</feature>
<keyword evidence="1" id="KW-0802">TPR repeat</keyword>
<proteinExistence type="predicted"/>
<dbReference type="SMART" id="SM00028">
    <property type="entry name" value="TPR"/>
    <property type="match status" value="1"/>
</dbReference>
<dbReference type="InterPro" id="IPR010982">
    <property type="entry name" value="Lambda_DNA-bd_dom_sf"/>
</dbReference>